<keyword evidence="6 9" id="KW-0812">Transmembrane</keyword>
<evidence type="ECO:0000259" key="12">
    <source>
        <dbReference type="Pfam" id="PF26002"/>
    </source>
</evidence>
<dbReference type="GO" id="GO:0009306">
    <property type="term" value="P:protein secretion"/>
    <property type="evidence" value="ECO:0007669"/>
    <property type="project" value="InterPro"/>
</dbReference>
<comment type="similarity">
    <text evidence="2 9">Belongs to the membrane fusion protein (MFP) (TC 8.A.1) family.</text>
</comment>
<name>A0A1Y6BF83_9NEIS</name>
<dbReference type="PROSITE" id="PS00543">
    <property type="entry name" value="HLYD_FAMILY"/>
    <property type="match status" value="1"/>
</dbReference>
<keyword evidence="10" id="KW-0175">Coiled coil</keyword>
<keyword evidence="3 9" id="KW-0813">Transport</keyword>
<keyword evidence="4 9" id="KW-1003">Cell membrane</keyword>
<organism evidence="13 14">
    <name type="scientific">Pseudogulbenkiania subflava DSM 22618</name>
    <dbReference type="NCBI Taxonomy" id="1123014"/>
    <lineage>
        <taxon>Bacteria</taxon>
        <taxon>Pseudomonadati</taxon>
        <taxon>Pseudomonadota</taxon>
        <taxon>Betaproteobacteria</taxon>
        <taxon>Neisseriales</taxon>
        <taxon>Chromobacteriaceae</taxon>
        <taxon>Pseudogulbenkiania</taxon>
    </lineage>
</organism>
<evidence type="ECO:0000256" key="8">
    <source>
        <dbReference type="ARBA" id="ARBA00023136"/>
    </source>
</evidence>
<feature type="transmembrane region" description="Helical" evidence="9">
    <location>
        <begin position="63"/>
        <end position="87"/>
    </location>
</feature>
<comment type="subcellular location">
    <subcellularLocation>
        <location evidence="1 9">Cell inner membrane</location>
        <topology evidence="1 9">Single-pass membrane protein</topology>
    </subcellularLocation>
</comment>
<dbReference type="PRINTS" id="PR01490">
    <property type="entry name" value="RTXTOXIND"/>
</dbReference>
<feature type="domain" description="AprE-like beta-barrel" evidence="12">
    <location>
        <begin position="361"/>
        <end position="450"/>
    </location>
</feature>
<evidence type="ECO:0000256" key="6">
    <source>
        <dbReference type="ARBA" id="ARBA00022692"/>
    </source>
</evidence>
<feature type="coiled-coil region" evidence="10">
    <location>
        <begin position="263"/>
        <end position="312"/>
    </location>
</feature>
<dbReference type="InterPro" id="IPR059040">
    <property type="entry name" value="HH_CyaD-like"/>
</dbReference>
<evidence type="ECO:0000256" key="5">
    <source>
        <dbReference type="ARBA" id="ARBA00022519"/>
    </source>
</evidence>
<dbReference type="InterPro" id="IPR058982">
    <property type="entry name" value="Beta-barrel_AprE"/>
</dbReference>
<gene>
    <name evidence="13" type="ORF">SAMN02745746_00731</name>
</gene>
<dbReference type="InterPro" id="IPR006144">
    <property type="entry name" value="Secretion_HlyD_CS"/>
</dbReference>
<keyword evidence="5 9" id="KW-0997">Cell inner membrane</keyword>
<dbReference type="EMBL" id="FXAG01000003">
    <property type="protein sequence ID" value="SMF01526.1"/>
    <property type="molecule type" value="Genomic_DNA"/>
</dbReference>
<evidence type="ECO:0000256" key="10">
    <source>
        <dbReference type="SAM" id="Coils"/>
    </source>
</evidence>
<dbReference type="NCBIfam" id="TIGR01843">
    <property type="entry name" value="type_I_hlyD"/>
    <property type="match status" value="1"/>
</dbReference>
<evidence type="ECO:0000256" key="3">
    <source>
        <dbReference type="ARBA" id="ARBA00022448"/>
    </source>
</evidence>
<evidence type="ECO:0000256" key="4">
    <source>
        <dbReference type="ARBA" id="ARBA00022475"/>
    </source>
</evidence>
<evidence type="ECO:0000256" key="1">
    <source>
        <dbReference type="ARBA" id="ARBA00004377"/>
    </source>
</evidence>
<dbReference type="RefSeq" id="WP_085275080.1">
    <property type="nucleotide sequence ID" value="NZ_FXAG01000003.1"/>
</dbReference>
<dbReference type="Pfam" id="PF25988">
    <property type="entry name" value="HH_CyaD"/>
    <property type="match status" value="1"/>
</dbReference>
<feature type="domain" description="CyaD-like alpha-helical hairpin" evidence="11">
    <location>
        <begin position="128"/>
        <end position="322"/>
    </location>
</feature>
<sequence>MRHLLLGLNDFIQRYRQAFKASWDIRDTFDPPPRRDDELAFLPAHLELTDTPVSPLPRWSMRIIVGLFGIALLWAIVGQLDIVAVAGGKTVTGGRTKIIQPLETAVVKTIHVKDGQHVKAGQLLVELDGVGAGTDVRKAGEALDTARLAALRYQALLDALDSGQLPRLGALDGVTENHRLAEETLAVGQWRAYLAKRDALGATLRQREAELTTTRQLVTKLEGTAQIAQGREQDYKNLLERNFISRHAYLEKQQDRITQESDLAAQQSRLQEIQAAIANQRQELQALTADFRREALDQLRQARDQITQYSADASKSSQRQAWMTLTTPVAGTVQQLAVHTVGGVVTEAQPLMAIVPDNETLEVEAQIENKDIGFVKPGQPATVKIESFPYTRYGYLEGKVDTVSHDAMQDEKKGLVYQARIKLNQTHLIIDGTKVNLTSGMAVSAEVKTGKRRVIDYFLSPLREYAGEGMRER</sequence>
<dbReference type="AlphaFoldDB" id="A0A1Y6BF83"/>
<dbReference type="Pfam" id="PF26002">
    <property type="entry name" value="Beta-barrel_AprE"/>
    <property type="match status" value="1"/>
</dbReference>
<dbReference type="GO" id="GO:0005886">
    <property type="term" value="C:plasma membrane"/>
    <property type="evidence" value="ECO:0007669"/>
    <property type="project" value="UniProtKB-SubCell"/>
</dbReference>
<keyword evidence="8 9" id="KW-0472">Membrane</keyword>
<evidence type="ECO:0000256" key="2">
    <source>
        <dbReference type="ARBA" id="ARBA00009477"/>
    </source>
</evidence>
<reference evidence="14" key="1">
    <citation type="submission" date="2017-04" db="EMBL/GenBank/DDBJ databases">
        <authorList>
            <person name="Varghese N."/>
            <person name="Submissions S."/>
        </authorList>
    </citation>
    <scope>NUCLEOTIDE SEQUENCE [LARGE SCALE GENOMIC DNA]</scope>
    <source>
        <strain evidence="14">DSM 22618</strain>
    </source>
</reference>
<evidence type="ECO:0000313" key="14">
    <source>
        <dbReference type="Proteomes" id="UP000192920"/>
    </source>
</evidence>
<evidence type="ECO:0000259" key="11">
    <source>
        <dbReference type="Pfam" id="PF25988"/>
    </source>
</evidence>
<dbReference type="PANTHER" id="PTHR30386:SF27">
    <property type="entry name" value="MEMBRANE FUSION PROTEIN (MFP) FAMILY PROTEIN"/>
    <property type="match status" value="1"/>
</dbReference>
<dbReference type="InterPro" id="IPR050739">
    <property type="entry name" value="MFP"/>
</dbReference>
<evidence type="ECO:0000256" key="9">
    <source>
        <dbReference type="RuleBase" id="RU365093"/>
    </source>
</evidence>
<keyword evidence="7 9" id="KW-1133">Transmembrane helix</keyword>
<dbReference type="Gene3D" id="2.40.50.100">
    <property type="match status" value="1"/>
</dbReference>
<protein>
    <recommendedName>
        <fullName evidence="9">Membrane fusion protein (MFP) family protein</fullName>
    </recommendedName>
</protein>
<evidence type="ECO:0000313" key="13">
    <source>
        <dbReference type="EMBL" id="SMF01526.1"/>
    </source>
</evidence>
<accession>A0A1Y6BF83</accession>
<dbReference type="InterPro" id="IPR010129">
    <property type="entry name" value="T1SS_HlyD"/>
</dbReference>
<evidence type="ECO:0000256" key="7">
    <source>
        <dbReference type="ARBA" id="ARBA00022989"/>
    </source>
</evidence>
<dbReference type="PANTHER" id="PTHR30386">
    <property type="entry name" value="MEMBRANE FUSION SUBUNIT OF EMRAB-TOLC MULTIDRUG EFFLUX PUMP"/>
    <property type="match status" value="1"/>
</dbReference>
<dbReference type="STRING" id="1123014.SAMN02745746_00731"/>
<dbReference type="Proteomes" id="UP000192920">
    <property type="component" value="Unassembled WGS sequence"/>
</dbReference>
<keyword evidence="14" id="KW-1185">Reference proteome</keyword>
<dbReference type="Gene3D" id="2.40.30.170">
    <property type="match status" value="1"/>
</dbReference>
<proteinExistence type="inferred from homology"/>